<dbReference type="InterPro" id="IPR036249">
    <property type="entry name" value="Thioredoxin-like_sf"/>
</dbReference>
<dbReference type="Proteomes" id="UP000007127">
    <property type="component" value="Plasmid"/>
</dbReference>
<sequence length="404" mass="43829">MKALSAKGTVVYLGAFDGIDGFLYSGIQGEKADKEIIYKTVYVSPNGQYLIDGYMIDADGRNISRMQLVAMSGGELVSDADTKFGKEEIIQSILDFKMYFDLGFLDTLRTIAFPYAVPGENQNRFNTIYLPQGGKSVIVGTAYDLDGDNVTQMQITKLIDGQKFGVEKIVAEQSAAEATVGSDASAVDARVANELDALLSGDPAPIARPANDPETESSQEEQQGVQEPDQVDDPAASAEARKFAALSQISHFSVGGEGPDIPEINIIIDAKCPYCHDFWNKVRVLVEKKMLRLNVSMAAFKDEASVSLAATILDAKDPAAVFAQVMNGSIANSQITQLTESSREKIYATHQVMDEFDLRVSPLITFVSKDGQPTIVEGAPKDIVAFLSQVYDPEKLVAALRKQQ</sequence>
<dbReference type="EMBL" id="CP004389">
    <property type="protein sequence ID" value="AJD54377.1"/>
    <property type="molecule type" value="Genomic_DNA"/>
</dbReference>
<dbReference type="Gene3D" id="3.10.450.70">
    <property type="entry name" value="Disulphide bond isomerase, DsbC/G, N-terminal"/>
    <property type="match status" value="2"/>
</dbReference>
<dbReference type="SUPFAM" id="SSF52833">
    <property type="entry name" value="Thioredoxin-like"/>
    <property type="match status" value="1"/>
</dbReference>
<gene>
    <name evidence="3" type="ORF">TH3_21523</name>
</gene>
<dbReference type="KEGG" id="txi:TH3_21523"/>
<reference evidence="3 4" key="1">
    <citation type="journal article" date="2012" name="J. Bacteriol.">
        <title>Genome sequence of Thalassospira xiamenensis type strain M-5.</title>
        <authorList>
            <person name="Lai Q."/>
            <person name="Shao Z."/>
        </authorList>
    </citation>
    <scope>NUCLEOTIDE SEQUENCE [LARGE SCALE GENOMIC DNA]</scope>
    <source>
        <strain evidence="3 4">M-5</strain>
    </source>
</reference>
<accession>A0AB72UJ98</accession>
<dbReference type="InterPro" id="IPR009094">
    <property type="entry name" value="DiS-bond_isomerase_DsbC/G_N_sf"/>
</dbReference>
<dbReference type="Pfam" id="PF10411">
    <property type="entry name" value="DsbC_N"/>
    <property type="match status" value="1"/>
</dbReference>
<evidence type="ECO:0000313" key="3">
    <source>
        <dbReference type="EMBL" id="AJD54377.1"/>
    </source>
</evidence>
<evidence type="ECO:0000256" key="1">
    <source>
        <dbReference type="SAM" id="MobiDB-lite"/>
    </source>
</evidence>
<evidence type="ECO:0000313" key="4">
    <source>
        <dbReference type="Proteomes" id="UP000007127"/>
    </source>
</evidence>
<feature type="domain" description="Disulphide bond isomerase DsbC/G N-terminal" evidence="2">
    <location>
        <begin position="40"/>
        <end position="64"/>
    </location>
</feature>
<feature type="region of interest" description="Disordered" evidence="1">
    <location>
        <begin position="200"/>
        <end position="237"/>
    </location>
</feature>
<dbReference type="InterPro" id="IPR051470">
    <property type="entry name" value="Thiol:disulfide_interchange"/>
</dbReference>
<dbReference type="AlphaFoldDB" id="A0AB72UJ98"/>
<evidence type="ECO:0000259" key="2">
    <source>
        <dbReference type="Pfam" id="PF10411"/>
    </source>
</evidence>
<protein>
    <submittedName>
        <fullName evidence="3">Thiol:disulfide interchange protein DsbG</fullName>
    </submittedName>
</protein>
<dbReference type="GO" id="GO:0042597">
    <property type="term" value="C:periplasmic space"/>
    <property type="evidence" value="ECO:0007669"/>
    <property type="project" value="InterPro"/>
</dbReference>
<name>A0AB72UJ98_9PROT</name>
<proteinExistence type="predicted"/>
<dbReference type="Gene3D" id="3.40.30.10">
    <property type="entry name" value="Glutaredoxin"/>
    <property type="match status" value="1"/>
</dbReference>
<geneLocation type="plasmid" evidence="4"/>
<organism evidence="3 4">
    <name type="scientific">Thalassospira xiamenensis M-5 = DSM 17429</name>
    <dbReference type="NCBI Taxonomy" id="1123366"/>
    <lineage>
        <taxon>Bacteria</taxon>
        <taxon>Pseudomonadati</taxon>
        <taxon>Pseudomonadota</taxon>
        <taxon>Alphaproteobacteria</taxon>
        <taxon>Rhodospirillales</taxon>
        <taxon>Thalassospiraceae</taxon>
        <taxon>Thalassospira</taxon>
    </lineage>
</organism>
<dbReference type="InterPro" id="IPR018950">
    <property type="entry name" value="DiS-bond_isomerase_DsbC/G_N"/>
</dbReference>
<keyword evidence="3" id="KW-0614">Plasmid</keyword>
<dbReference type="PANTHER" id="PTHR35272">
    <property type="entry name" value="THIOL:DISULFIDE INTERCHANGE PROTEIN DSBC-RELATED"/>
    <property type="match status" value="1"/>
</dbReference>
<dbReference type="PANTHER" id="PTHR35272:SF4">
    <property type="entry name" value="THIOL:DISULFIDE INTERCHANGE PROTEIN DSBG"/>
    <property type="match status" value="1"/>
</dbReference>